<reference evidence="2 3" key="2">
    <citation type="journal article" date="2012" name="Stand. Genomic Sci.">
        <title>Complete Genome Sequence of Clostridium clariflavum DSM 19732.</title>
        <authorList>
            <person name="Izquierdo J.A."/>
            <person name="Goodwin L."/>
            <person name="Davenport K.W."/>
            <person name="Teshima H."/>
            <person name="Bruce D."/>
            <person name="Detter C."/>
            <person name="Tapia R."/>
            <person name="Han S."/>
            <person name="Land M."/>
            <person name="Hauser L."/>
            <person name="Jeffries C.D."/>
            <person name="Han J."/>
            <person name="Pitluck S."/>
            <person name="Nolan M."/>
            <person name="Chen A."/>
            <person name="Huntemann M."/>
            <person name="Mavromatis K."/>
            <person name="Mikhailova N."/>
            <person name="Liolios K."/>
            <person name="Woyke T."/>
            <person name="Lynd L.R."/>
        </authorList>
    </citation>
    <scope>NUCLEOTIDE SEQUENCE [LARGE SCALE GENOMIC DNA]</scope>
    <source>
        <strain evidence="3">DSM 19732 / NBRC 101661 / EBR45</strain>
    </source>
</reference>
<dbReference type="HOGENOM" id="CLU_1537462_0_0_9"/>
<organism evidence="2 3">
    <name type="scientific">Acetivibrio clariflavus (strain DSM 19732 / NBRC 101661 / EBR45)</name>
    <name type="common">Clostridium clariflavum</name>
    <dbReference type="NCBI Taxonomy" id="720554"/>
    <lineage>
        <taxon>Bacteria</taxon>
        <taxon>Bacillati</taxon>
        <taxon>Bacillota</taxon>
        <taxon>Clostridia</taxon>
        <taxon>Eubacteriales</taxon>
        <taxon>Oscillospiraceae</taxon>
        <taxon>Acetivibrio</taxon>
    </lineage>
</organism>
<keyword evidence="2" id="KW-0689">Ribosomal protein</keyword>
<dbReference type="InterPro" id="IPR016181">
    <property type="entry name" value="Acyl_CoA_acyltransferase"/>
</dbReference>
<reference evidence="3" key="1">
    <citation type="submission" date="2011-12" db="EMBL/GenBank/DDBJ databases">
        <title>Complete sequence of Clostridium clariflavum DSM 19732.</title>
        <authorList>
            <consortium name="US DOE Joint Genome Institute"/>
            <person name="Lucas S."/>
            <person name="Han J."/>
            <person name="Lapidus A."/>
            <person name="Cheng J.-F."/>
            <person name="Goodwin L."/>
            <person name="Pitluck S."/>
            <person name="Peters L."/>
            <person name="Teshima H."/>
            <person name="Detter J.C."/>
            <person name="Han C."/>
            <person name="Tapia R."/>
            <person name="Land M."/>
            <person name="Hauser L."/>
            <person name="Kyrpides N."/>
            <person name="Ivanova N."/>
            <person name="Pagani I."/>
            <person name="Kitzmiller T."/>
            <person name="Lynd L."/>
            <person name="Izquierdo J."/>
            <person name="Woyke T."/>
        </authorList>
    </citation>
    <scope>NUCLEOTIDE SEQUENCE [LARGE SCALE GENOMIC DNA]</scope>
    <source>
        <strain evidence="3">DSM 19732 / NBRC 101661 / EBR45</strain>
    </source>
</reference>
<evidence type="ECO:0000259" key="1">
    <source>
        <dbReference type="PROSITE" id="PS51186"/>
    </source>
</evidence>
<dbReference type="SUPFAM" id="SSF55729">
    <property type="entry name" value="Acyl-CoA N-acyltransferases (Nat)"/>
    <property type="match status" value="1"/>
</dbReference>
<dbReference type="GO" id="GO:0005840">
    <property type="term" value="C:ribosome"/>
    <property type="evidence" value="ECO:0007669"/>
    <property type="project" value="UniProtKB-KW"/>
</dbReference>
<name>G8M0M9_ACECE</name>
<dbReference type="OrthoDB" id="9127144at2"/>
<dbReference type="Pfam" id="PF13420">
    <property type="entry name" value="Acetyltransf_4"/>
    <property type="match status" value="1"/>
</dbReference>
<gene>
    <name evidence="2" type="ordered locus">Clocl_2540</name>
</gene>
<keyword evidence="2" id="KW-0808">Transferase</keyword>
<dbReference type="Proteomes" id="UP000005435">
    <property type="component" value="Chromosome"/>
</dbReference>
<dbReference type="GO" id="GO:0016747">
    <property type="term" value="F:acyltransferase activity, transferring groups other than amino-acyl groups"/>
    <property type="evidence" value="ECO:0007669"/>
    <property type="project" value="InterPro"/>
</dbReference>
<dbReference type="RefSeq" id="WP_014255675.1">
    <property type="nucleotide sequence ID" value="NC_016627.1"/>
</dbReference>
<dbReference type="PANTHER" id="PTHR43415:SF3">
    <property type="entry name" value="GNAT-FAMILY ACETYLTRANSFERASE"/>
    <property type="match status" value="1"/>
</dbReference>
<feature type="domain" description="N-acetyltransferase" evidence="1">
    <location>
        <begin position="11"/>
        <end position="173"/>
    </location>
</feature>
<dbReference type="EMBL" id="CP003065">
    <property type="protein sequence ID" value="AEV69110.1"/>
    <property type="molecule type" value="Genomic_DNA"/>
</dbReference>
<keyword evidence="3" id="KW-1185">Reference proteome</keyword>
<dbReference type="AlphaFoldDB" id="G8M0M9"/>
<dbReference type="Gene3D" id="3.40.630.30">
    <property type="match status" value="1"/>
</dbReference>
<accession>G8M0M9</accession>
<keyword evidence="2" id="KW-0687">Ribonucleoprotein</keyword>
<dbReference type="PROSITE" id="PS51186">
    <property type="entry name" value="GNAT"/>
    <property type="match status" value="1"/>
</dbReference>
<sequence length="173" mass="20081">MYIVNAKAKDIYLENITPLNLKYIFEWYNDEDFKYATGIEKDITFQQLTRNFIEMQRSGEHFLLGIFISSTGEMIGFLKGQIKYCSKVSVWINTLIIDKAFQNKGYGTKAVDLLIDFVKKKSDVSRFYIAVSESNAKGYKFWKSLGFKDYANIEDCMKLEGETTNAIIMYKLV</sequence>
<protein>
    <submittedName>
        <fullName evidence="2">Acetyltransferase, ribosomal protein N-acetylase</fullName>
    </submittedName>
</protein>
<dbReference type="KEGG" id="ccl:Clocl_2540"/>
<dbReference type="InterPro" id="IPR000182">
    <property type="entry name" value="GNAT_dom"/>
</dbReference>
<dbReference type="PANTHER" id="PTHR43415">
    <property type="entry name" value="SPERMIDINE N(1)-ACETYLTRANSFERASE"/>
    <property type="match status" value="1"/>
</dbReference>
<dbReference type="CDD" id="cd04301">
    <property type="entry name" value="NAT_SF"/>
    <property type="match status" value="1"/>
</dbReference>
<proteinExistence type="predicted"/>
<dbReference type="STRING" id="720554.Clocl_2540"/>
<evidence type="ECO:0000313" key="2">
    <source>
        <dbReference type="EMBL" id="AEV69110.1"/>
    </source>
</evidence>
<dbReference type="eggNOG" id="COG1670">
    <property type="taxonomic scope" value="Bacteria"/>
</dbReference>
<evidence type="ECO:0000313" key="3">
    <source>
        <dbReference type="Proteomes" id="UP000005435"/>
    </source>
</evidence>